<dbReference type="Proteomes" id="UP001558632">
    <property type="component" value="Unassembled WGS sequence"/>
</dbReference>
<protein>
    <submittedName>
        <fullName evidence="2">Protein argonaute</fullName>
    </submittedName>
</protein>
<gene>
    <name evidence="2" type="ORF">TSPI_11077</name>
</gene>
<dbReference type="EMBL" id="JBEUSY010000498">
    <property type="protein sequence ID" value="KAL1228830.1"/>
    <property type="molecule type" value="Genomic_DNA"/>
</dbReference>
<keyword evidence="3" id="KW-1185">Reference proteome</keyword>
<sequence>MLLVAVCCWSAVVWFINCKNVLIAREWPLLCTYVNKGSGIVNDPACTTQPVRQFRFGQQSTVRGSTTSGVFV</sequence>
<proteinExistence type="predicted"/>
<reference evidence="2 3" key="1">
    <citation type="submission" date="2024-07" db="EMBL/GenBank/DDBJ databases">
        <title>Enhanced genomic and transcriptomic resources for Trichinella pseudospiralis and T. spiralis underpin the discovery of pronounced molecular differences between stages and species.</title>
        <authorList>
            <person name="Pasi K.K."/>
            <person name="La Rosa G."/>
            <person name="Gomez-Morales M.A."/>
            <person name="Tosini F."/>
            <person name="Sumanam S."/>
            <person name="Young N.D."/>
            <person name="Chang B.C."/>
            <person name="Robin G.B."/>
        </authorList>
    </citation>
    <scope>NUCLEOTIDE SEQUENCE [LARGE SCALE GENOMIC DNA]</scope>
    <source>
        <strain evidence="2">ISS534</strain>
    </source>
</reference>
<name>A0ABR3K3H6_TRISP</name>
<feature type="signal peptide" evidence="1">
    <location>
        <begin position="1"/>
        <end position="18"/>
    </location>
</feature>
<evidence type="ECO:0000256" key="1">
    <source>
        <dbReference type="SAM" id="SignalP"/>
    </source>
</evidence>
<evidence type="ECO:0000313" key="2">
    <source>
        <dbReference type="EMBL" id="KAL1228830.1"/>
    </source>
</evidence>
<comment type="caution">
    <text evidence="2">The sequence shown here is derived from an EMBL/GenBank/DDBJ whole genome shotgun (WGS) entry which is preliminary data.</text>
</comment>
<accession>A0ABR3K3H6</accession>
<evidence type="ECO:0000313" key="3">
    <source>
        <dbReference type="Proteomes" id="UP001558632"/>
    </source>
</evidence>
<feature type="chain" id="PRO_5045595164" evidence="1">
    <location>
        <begin position="19"/>
        <end position="72"/>
    </location>
</feature>
<organism evidence="2 3">
    <name type="scientific">Trichinella spiralis</name>
    <name type="common">Trichina worm</name>
    <dbReference type="NCBI Taxonomy" id="6334"/>
    <lineage>
        <taxon>Eukaryota</taxon>
        <taxon>Metazoa</taxon>
        <taxon>Ecdysozoa</taxon>
        <taxon>Nematoda</taxon>
        <taxon>Enoplea</taxon>
        <taxon>Dorylaimia</taxon>
        <taxon>Trichinellida</taxon>
        <taxon>Trichinellidae</taxon>
        <taxon>Trichinella</taxon>
    </lineage>
</organism>
<keyword evidence="1" id="KW-0732">Signal</keyword>